<comment type="caution">
    <text evidence="2">The sequence shown here is derived from an EMBL/GenBank/DDBJ whole genome shotgun (WGS) entry which is preliminary data.</text>
</comment>
<reference evidence="2 3" key="1">
    <citation type="submission" date="2013-05" db="EMBL/GenBank/DDBJ databases">
        <title>Genome assembly of Chondromyces apiculatus DSM 436.</title>
        <authorList>
            <person name="Sharma G."/>
            <person name="Khatri I."/>
            <person name="Kaur C."/>
            <person name="Mayilraj S."/>
            <person name="Subramanian S."/>
        </authorList>
    </citation>
    <scope>NUCLEOTIDE SEQUENCE [LARGE SCALE GENOMIC DNA]</scope>
    <source>
        <strain evidence="2 3">DSM 436</strain>
    </source>
</reference>
<protein>
    <submittedName>
        <fullName evidence="2">Uncharacterized protein</fullName>
    </submittedName>
</protein>
<dbReference type="Pfam" id="PF12784">
    <property type="entry name" value="PDDEXK_2"/>
    <property type="match status" value="1"/>
</dbReference>
<dbReference type="Proteomes" id="UP000019678">
    <property type="component" value="Unassembled WGS sequence"/>
</dbReference>
<feature type="region of interest" description="Disordered" evidence="1">
    <location>
        <begin position="123"/>
        <end position="181"/>
    </location>
</feature>
<proteinExistence type="predicted"/>
<keyword evidence="3" id="KW-1185">Reference proteome</keyword>
<dbReference type="EMBL" id="ASRX01000030">
    <property type="protein sequence ID" value="EYF04701.1"/>
    <property type="molecule type" value="Genomic_DNA"/>
</dbReference>
<organism evidence="2 3">
    <name type="scientific">Chondromyces apiculatus DSM 436</name>
    <dbReference type="NCBI Taxonomy" id="1192034"/>
    <lineage>
        <taxon>Bacteria</taxon>
        <taxon>Pseudomonadati</taxon>
        <taxon>Myxococcota</taxon>
        <taxon>Polyangia</taxon>
        <taxon>Polyangiales</taxon>
        <taxon>Polyangiaceae</taxon>
        <taxon>Chondromyces</taxon>
    </lineage>
</organism>
<evidence type="ECO:0000256" key="1">
    <source>
        <dbReference type="SAM" id="MobiDB-lite"/>
    </source>
</evidence>
<name>A0A017T7Y1_9BACT</name>
<sequence>MLREETVVLAGRGAAGRLPHLVHGGNAWAPGTSRTWSTAGPATVGDRQHHVHFAKRPDILAVLLNDLLDRQGERTIESIEYLPPQQLPLAAGAKLSILDVRCRDRAGTTFVVEMQLLHVTEVPPELPPARTGRRWSSPTSRDARKSPHSIGGSRAPPRRVPQQRSSPDHPDGAGAPTSVGA</sequence>
<evidence type="ECO:0000313" key="2">
    <source>
        <dbReference type="EMBL" id="EYF04701.1"/>
    </source>
</evidence>
<accession>A0A017T7Y1</accession>
<gene>
    <name evidence="2" type="ORF">CAP_4176</name>
</gene>
<dbReference type="AlphaFoldDB" id="A0A017T7Y1"/>
<evidence type="ECO:0000313" key="3">
    <source>
        <dbReference type="Proteomes" id="UP000019678"/>
    </source>
</evidence>